<keyword evidence="4 8" id="KW-0297">G-protein coupled receptor</keyword>
<dbReference type="CDD" id="cd00637">
    <property type="entry name" value="7tm_classA_rhodopsin-like"/>
    <property type="match status" value="1"/>
</dbReference>
<gene>
    <name evidence="11" type="ORF">OS493_028709</name>
</gene>
<evidence type="ECO:0000256" key="7">
    <source>
        <dbReference type="ARBA" id="ARBA00023224"/>
    </source>
</evidence>
<keyword evidence="7 8" id="KW-0807">Transducer</keyword>
<dbReference type="EMBL" id="MU827805">
    <property type="protein sequence ID" value="KAJ7325987.1"/>
    <property type="molecule type" value="Genomic_DNA"/>
</dbReference>
<keyword evidence="12" id="KW-1185">Reference proteome</keyword>
<keyword evidence="5 9" id="KW-0472">Membrane</keyword>
<keyword evidence="3 9" id="KW-1133">Transmembrane helix</keyword>
<feature type="transmembrane region" description="Helical" evidence="9">
    <location>
        <begin position="184"/>
        <end position="207"/>
    </location>
</feature>
<evidence type="ECO:0000313" key="12">
    <source>
        <dbReference type="Proteomes" id="UP001163046"/>
    </source>
</evidence>
<evidence type="ECO:0000256" key="9">
    <source>
        <dbReference type="SAM" id="Phobius"/>
    </source>
</evidence>
<sequence>MVLREAFCQFNGATNMMAGAASILTMAVISLDRYRAIVSPPGRKLTPKQAWVLLTTVWAWSIIIGVLPVLGWNEYAYTPLTGTMCKISFAEGRGYILLVIFTCFLIPLFVMFYCYLRIFLKVRSHKKQIRQRWSHNTDALRNFKRETKTTRVVFTVLFVFIVCWTPFVMVHLLQSFPTINMSHIVFTCVTLVAGLHSICNPIIYTAMNRTFRNELRHVCTCALCGHVTCCAGNNLVRPINIETSVTRS</sequence>
<dbReference type="GO" id="GO:0016020">
    <property type="term" value="C:membrane"/>
    <property type="evidence" value="ECO:0007669"/>
    <property type="project" value="UniProtKB-SubCell"/>
</dbReference>
<evidence type="ECO:0000256" key="5">
    <source>
        <dbReference type="ARBA" id="ARBA00023136"/>
    </source>
</evidence>
<evidence type="ECO:0000256" key="6">
    <source>
        <dbReference type="ARBA" id="ARBA00023170"/>
    </source>
</evidence>
<dbReference type="InterPro" id="IPR000276">
    <property type="entry name" value="GPCR_Rhodpsn"/>
</dbReference>
<dbReference type="InterPro" id="IPR050125">
    <property type="entry name" value="GPCR_opsins"/>
</dbReference>
<feature type="transmembrane region" description="Helical" evidence="9">
    <location>
        <begin position="152"/>
        <end position="172"/>
    </location>
</feature>
<evidence type="ECO:0000256" key="3">
    <source>
        <dbReference type="ARBA" id="ARBA00022989"/>
    </source>
</evidence>
<name>A0A9W9Y935_9CNID</name>
<comment type="similarity">
    <text evidence="8">Belongs to the G-protein coupled receptor 1 family.</text>
</comment>
<dbReference type="PANTHER" id="PTHR24240">
    <property type="entry name" value="OPSIN"/>
    <property type="match status" value="1"/>
</dbReference>
<evidence type="ECO:0000256" key="8">
    <source>
        <dbReference type="RuleBase" id="RU000688"/>
    </source>
</evidence>
<feature type="domain" description="G-protein coupled receptors family 1 profile" evidence="10">
    <location>
        <begin position="1"/>
        <end position="204"/>
    </location>
</feature>
<feature type="transmembrane region" description="Helical" evidence="9">
    <location>
        <begin position="12"/>
        <end position="31"/>
    </location>
</feature>
<keyword evidence="6 8" id="KW-0675">Receptor</keyword>
<evidence type="ECO:0000313" key="11">
    <source>
        <dbReference type="EMBL" id="KAJ7325987.1"/>
    </source>
</evidence>
<dbReference type="AlphaFoldDB" id="A0A9W9Y935"/>
<dbReference type="PROSITE" id="PS00237">
    <property type="entry name" value="G_PROTEIN_RECEP_F1_1"/>
    <property type="match status" value="1"/>
</dbReference>
<evidence type="ECO:0000256" key="1">
    <source>
        <dbReference type="ARBA" id="ARBA00004141"/>
    </source>
</evidence>
<accession>A0A9W9Y935</accession>
<proteinExistence type="inferred from homology"/>
<dbReference type="PRINTS" id="PR00237">
    <property type="entry name" value="GPCRRHODOPSN"/>
</dbReference>
<feature type="transmembrane region" description="Helical" evidence="9">
    <location>
        <begin position="92"/>
        <end position="116"/>
    </location>
</feature>
<organism evidence="11 12">
    <name type="scientific">Desmophyllum pertusum</name>
    <dbReference type="NCBI Taxonomy" id="174260"/>
    <lineage>
        <taxon>Eukaryota</taxon>
        <taxon>Metazoa</taxon>
        <taxon>Cnidaria</taxon>
        <taxon>Anthozoa</taxon>
        <taxon>Hexacorallia</taxon>
        <taxon>Scleractinia</taxon>
        <taxon>Caryophylliina</taxon>
        <taxon>Caryophylliidae</taxon>
        <taxon>Desmophyllum</taxon>
    </lineage>
</organism>
<reference evidence="11" key="1">
    <citation type="submission" date="2023-01" db="EMBL/GenBank/DDBJ databases">
        <title>Genome assembly of the deep-sea coral Lophelia pertusa.</title>
        <authorList>
            <person name="Herrera S."/>
            <person name="Cordes E."/>
        </authorList>
    </citation>
    <scope>NUCLEOTIDE SEQUENCE</scope>
    <source>
        <strain evidence="11">USNM1676648</strain>
        <tissue evidence="11">Polyp</tissue>
    </source>
</reference>
<keyword evidence="2 8" id="KW-0812">Transmembrane</keyword>
<feature type="transmembrane region" description="Helical" evidence="9">
    <location>
        <begin position="51"/>
        <end position="72"/>
    </location>
</feature>
<dbReference type="Proteomes" id="UP001163046">
    <property type="component" value="Unassembled WGS sequence"/>
</dbReference>
<dbReference type="SUPFAM" id="SSF81321">
    <property type="entry name" value="Family A G protein-coupled receptor-like"/>
    <property type="match status" value="1"/>
</dbReference>
<evidence type="ECO:0000259" key="10">
    <source>
        <dbReference type="PROSITE" id="PS50262"/>
    </source>
</evidence>
<dbReference type="Pfam" id="PF00001">
    <property type="entry name" value="7tm_1"/>
    <property type="match status" value="1"/>
</dbReference>
<comment type="subcellular location">
    <subcellularLocation>
        <location evidence="1">Membrane</location>
        <topology evidence="1">Multi-pass membrane protein</topology>
    </subcellularLocation>
</comment>
<dbReference type="Gene3D" id="1.20.1070.10">
    <property type="entry name" value="Rhodopsin 7-helix transmembrane proteins"/>
    <property type="match status" value="1"/>
</dbReference>
<protein>
    <recommendedName>
        <fullName evidence="10">G-protein coupled receptors family 1 profile domain-containing protein</fullName>
    </recommendedName>
</protein>
<dbReference type="OrthoDB" id="10034726at2759"/>
<dbReference type="GO" id="GO:0004930">
    <property type="term" value="F:G protein-coupled receptor activity"/>
    <property type="evidence" value="ECO:0007669"/>
    <property type="project" value="UniProtKB-KW"/>
</dbReference>
<evidence type="ECO:0000256" key="4">
    <source>
        <dbReference type="ARBA" id="ARBA00023040"/>
    </source>
</evidence>
<dbReference type="PROSITE" id="PS50262">
    <property type="entry name" value="G_PROTEIN_RECEP_F1_2"/>
    <property type="match status" value="1"/>
</dbReference>
<comment type="caution">
    <text evidence="11">The sequence shown here is derived from an EMBL/GenBank/DDBJ whole genome shotgun (WGS) entry which is preliminary data.</text>
</comment>
<dbReference type="InterPro" id="IPR017452">
    <property type="entry name" value="GPCR_Rhodpsn_7TM"/>
</dbReference>
<evidence type="ECO:0000256" key="2">
    <source>
        <dbReference type="ARBA" id="ARBA00022692"/>
    </source>
</evidence>